<dbReference type="PRINTS" id="PR00037">
    <property type="entry name" value="HTHLACR"/>
</dbReference>
<dbReference type="GO" id="GO:0003677">
    <property type="term" value="F:DNA binding"/>
    <property type="evidence" value="ECO:0007669"/>
    <property type="project" value="UniProtKB-KW"/>
</dbReference>
<dbReference type="InterPro" id="IPR050313">
    <property type="entry name" value="Carb_Metab_HTH_regulators"/>
</dbReference>
<dbReference type="EMBL" id="FOZW01000003">
    <property type="protein sequence ID" value="SFS64646.1"/>
    <property type="molecule type" value="Genomic_DNA"/>
</dbReference>
<dbReference type="GO" id="GO:0003700">
    <property type="term" value="F:DNA-binding transcription factor activity"/>
    <property type="evidence" value="ECO:0007669"/>
    <property type="project" value="InterPro"/>
</dbReference>
<keyword evidence="2" id="KW-0805">Transcription regulation</keyword>
<feature type="domain" description="HTH deoR-type" evidence="5">
    <location>
        <begin position="14"/>
        <end position="69"/>
    </location>
</feature>
<evidence type="ECO:0000256" key="1">
    <source>
        <dbReference type="ARBA" id="ARBA00022491"/>
    </source>
</evidence>
<dbReference type="InterPro" id="IPR014036">
    <property type="entry name" value="DeoR-like_C"/>
</dbReference>
<dbReference type="SUPFAM" id="SSF46785">
    <property type="entry name" value="Winged helix' DNA-binding domain"/>
    <property type="match status" value="1"/>
</dbReference>
<dbReference type="InterPro" id="IPR036390">
    <property type="entry name" value="WH_DNA-bd_sf"/>
</dbReference>
<reference evidence="7" key="1">
    <citation type="submission" date="2016-10" db="EMBL/GenBank/DDBJ databases">
        <authorList>
            <person name="Varghese N."/>
            <person name="Submissions S."/>
        </authorList>
    </citation>
    <scope>NUCLEOTIDE SEQUENCE [LARGE SCALE GENOMIC DNA]</scope>
    <source>
        <strain evidence="7">DSM 26894</strain>
    </source>
</reference>
<dbReference type="OrthoDB" id="9816363at2"/>
<dbReference type="InterPro" id="IPR037171">
    <property type="entry name" value="NagB/RpiA_transferase-like"/>
</dbReference>
<dbReference type="Pfam" id="PF00455">
    <property type="entry name" value="DeoRC"/>
    <property type="match status" value="1"/>
</dbReference>
<dbReference type="InterPro" id="IPR018356">
    <property type="entry name" value="Tscrpt_reg_HTH_DeoR_CS"/>
</dbReference>
<evidence type="ECO:0000256" key="2">
    <source>
        <dbReference type="ARBA" id="ARBA00023015"/>
    </source>
</evidence>
<evidence type="ECO:0000256" key="3">
    <source>
        <dbReference type="ARBA" id="ARBA00023125"/>
    </source>
</evidence>
<dbReference type="PROSITE" id="PS00894">
    <property type="entry name" value="HTH_DEOR_1"/>
    <property type="match status" value="1"/>
</dbReference>
<dbReference type="AlphaFoldDB" id="A0A1I6RJ28"/>
<dbReference type="InterPro" id="IPR036388">
    <property type="entry name" value="WH-like_DNA-bd_sf"/>
</dbReference>
<dbReference type="SUPFAM" id="SSF100950">
    <property type="entry name" value="NagB/RpiA/CoA transferase-like"/>
    <property type="match status" value="1"/>
</dbReference>
<evidence type="ECO:0000259" key="5">
    <source>
        <dbReference type="PROSITE" id="PS51000"/>
    </source>
</evidence>
<dbReference type="SMART" id="SM00420">
    <property type="entry name" value="HTH_DEOR"/>
    <property type="match status" value="1"/>
</dbReference>
<name>A0A1I6RJ28_9RHOB</name>
<keyword evidence="7" id="KW-1185">Reference proteome</keyword>
<evidence type="ECO:0000313" key="7">
    <source>
        <dbReference type="Proteomes" id="UP000199392"/>
    </source>
</evidence>
<dbReference type="PANTHER" id="PTHR30363:SF4">
    <property type="entry name" value="GLYCEROL-3-PHOSPHATE REGULON REPRESSOR"/>
    <property type="match status" value="1"/>
</dbReference>
<protein>
    <submittedName>
        <fullName evidence="6">Transcriptional regulator, DeoR family</fullName>
    </submittedName>
</protein>
<dbReference type="Gene3D" id="1.10.10.10">
    <property type="entry name" value="Winged helix-like DNA-binding domain superfamily/Winged helix DNA-binding domain"/>
    <property type="match status" value="1"/>
</dbReference>
<gene>
    <name evidence="6" type="ORF">SAMN04488050_103121</name>
</gene>
<dbReference type="Proteomes" id="UP000199392">
    <property type="component" value="Unassembled WGS sequence"/>
</dbReference>
<accession>A0A1I6RJ28</accession>
<dbReference type="PANTHER" id="PTHR30363">
    <property type="entry name" value="HTH-TYPE TRANSCRIPTIONAL REGULATOR SRLR-RELATED"/>
    <property type="match status" value="1"/>
</dbReference>
<keyword evidence="3" id="KW-0238">DNA-binding</keyword>
<dbReference type="Pfam" id="PF08220">
    <property type="entry name" value="HTH_DeoR"/>
    <property type="match status" value="1"/>
</dbReference>
<dbReference type="PROSITE" id="PS51000">
    <property type="entry name" value="HTH_DEOR_2"/>
    <property type="match status" value="1"/>
</dbReference>
<dbReference type="SMART" id="SM01134">
    <property type="entry name" value="DeoRC"/>
    <property type="match status" value="1"/>
</dbReference>
<keyword evidence="4" id="KW-0804">Transcription</keyword>
<evidence type="ECO:0000313" key="6">
    <source>
        <dbReference type="EMBL" id="SFS64646.1"/>
    </source>
</evidence>
<evidence type="ECO:0000256" key="4">
    <source>
        <dbReference type="ARBA" id="ARBA00023163"/>
    </source>
</evidence>
<dbReference type="RefSeq" id="WP_092422783.1">
    <property type="nucleotide sequence ID" value="NZ_FNCL01000003.1"/>
</dbReference>
<proteinExistence type="predicted"/>
<dbReference type="STRING" id="311180.SAMN04488050_103121"/>
<organism evidence="6 7">
    <name type="scientific">Alloyangia pacifica</name>
    <dbReference type="NCBI Taxonomy" id="311180"/>
    <lineage>
        <taxon>Bacteria</taxon>
        <taxon>Pseudomonadati</taxon>
        <taxon>Pseudomonadota</taxon>
        <taxon>Alphaproteobacteria</taxon>
        <taxon>Rhodobacterales</taxon>
        <taxon>Roseobacteraceae</taxon>
        <taxon>Alloyangia</taxon>
    </lineage>
</organism>
<keyword evidence="1" id="KW-0678">Repressor</keyword>
<sequence length="264" mass="28241">MTAEKDVSQPRMMGEVRKDRIAQMIRKAGFLSSADLAGHFGVSEMTVRRDLRELEDRGDLRRTHGGAVLGDGGLPDPVPAPFFCERQNRNAGAKARIARQALALTSPTDMVALDVGTTVLELARLMVGDARRRLFTNNLRIAALESQAEVYMLGGRIRPAAMSLVGPVAMEQAGKLWFDTVFLGVASISGEGIFDLCIEDAEMKRTFAARAGRCVVLADSSKFGLPALVQVAALEKIDTLVTDAAPQGAFADALAAAQVEVIVA</sequence>
<dbReference type="InterPro" id="IPR001034">
    <property type="entry name" value="DeoR_HTH"/>
</dbReference>